<protein>
    <submittedName>
        <fullName evidence="1">Uncharacterized protein</fullName>
    </submittedName>
</protein>
<organism evidence="1 2">
    <name type="scientific">Natronincola ferrireducens</name>
    <dbReference type="NCBI Taxonomy" id="393762"/>
    <lineage>
        <taxon>Bacteria</taxon>
        <taxon>Bacillati</taxon>
        <taxon>Bacillota</taxon>
        <taxon>Clostridia</taxon>
        <taxon>Peptostreptococcales</taxon>
        <taxon>Natronincolaceae</taxon>
        <taxon>Natronincola</taxon>
    </lineage>
</organism>
<gene>
    <name evidence="1" type="ORF">SAMN05660472_02792</name>
</gene>
<dbReference type="STRING" id="393762.SAMN05660472_02792"/>
<evidence type="ECO:0000313" key="1">
    <source>
        <dbReference type="EMBL" id="SDL19952.1"/>
    </source>
</evidence>
<dbReference type="EMBL" id="FNFP01000010">
    <property type="protein sequence ID" value="SDL19952.1"/>
    <property type="molecule type" value="Genomic_DNA"/>
</dbReference>
<evidence type="ECO:0000313" key="2">
    <source>
        <dbReference type="Proteomes" id="UP000198718"/>
    </source>
</evidence>
<sequence length="60" mass="7456">MKEISRRVFEKHLDKIDREERRKEKRKMDKLKSNKHYKCPYSTFTGTKLFCMMPRCMKGR</sequence>
<keyword evidence="2" id="KW-1185">Reference proteome</keyword>
<accession>A0A1G9I4D1</accession>
<dbReference type="Proteomes" id="UP000198718">
    <property type="component" value="Unassembled WGS sequence"/>
</dbReference>
<dbReference type="RefSeq" id="WP_090554711.1">
    <property type="nucleotide sequence ID" value="NZ_FNFP01000010.1"/>
</dbReference>
<name>A0A1G9I4D1_9FIRM</name>
<proteinExistence type="predicted"/>
<reference evidence="1 2" key="1">
    <citation type="submission" date="2016-10" db="EMBL/GenBank/DDBJ databases">
        <authorList>
            <person name="de Groot N.N."/>
        </authorList>
    </citation>
    <scope>NUCLEOTIDE SEQUENCE [LARGE SCALE GENOMIC DNA]</scope>
    <source>
        <strain evidence="1 2">DSM 18346</strain>
    </source>
</reference>
<dbReference type="AlphaFoldDB" id="A0A1G9I4D1"/>